<proteinExistence type="predicted"/>
<evidence type="ECO:0000313" key="2">
    <source>
        <dbReference type="Proteomes" id="UP001057134"/>
    </source>
</evidence>
<dbReference type="EMBL" id="CP027059">
    <property type="protein sequence ID" value="UQZ82913.1"/>
    <property type="molecule type" value="Genomic_DNA"/>
</dbReference>
<reference evidence="1" key="2">
    <citation type="journal article" date="2021" name="J Anim Sci Technol">
        <title>Complete genome sequence of Paenibacillus konkukensis sp. nov. SK3146 as a potential probiotic strain.</title>
        <authorList>
            <person name="Jung H.I."/>
            <person name="Park S."/>
            <person name="Niu K.M."/>
            <person name="Lee S.W."/>
            <person name="Kothari D."/>
            <person name="Yi K.J."/>
            <person name="Kim S.K."/>
        </authorList>
    </citation>
    <scope>NUCLEOTIDE SEQUENCE</scope>
    <source>
        <strain evidence="1">SK3146</strain>
    </source>
</reference>
<dbReference type="RefSeq" id="WP_249864994.1">
    <property type="nucleotide sequence ID" value="NZ_CP027059.1"/>
</dbReference>
<keyword evidence="2" id="KW-1185">Reference proteome</keyword>
<dbReference type="Pfam" id="PF01177">
    <property type="entry name" value="Asp_Glu_race"/>
    <property type="match status" value="1"/>
</dbReference>
<dbReference type="InterPro" id="IPR001920">
    <property type="entry name" value="Asp/Glu_race"/>
</dbReference>
<dbReference type="Gene3D" id="3.40.50.1860">
    <property type="match status" value="2"/>
</dbReference>
<reference evidence="1" key="1">
    <citation type="submission" date="2018-02" db="EMBL/GenBank/DDBJ databases">
        <authorList>
            <person name="Kim S.-K."/>
            <person name="Jung H.-I."/>
            <person name="Lee S.-W."/>
        </authorList>
    </citation>
    <scope>NUCLEOTIDE SEQUENCE</scope>
    <source>
        <strain evidence="1">SK3146</strain>
    </source>
</reference>
<protein>
    <submittedName>
        <fullName evidence="1">Glutamate racemase</fullName>
    </submittedName>
</protein>
<dbReference type="Proteomes" id="UP001057134">
    <property type="component" value="Chromosome"/>
</dbReference>
<dbReference type="InterPro" id="IPR015942">
    <property type="entry name" value="Asp/Glu/hydantoin_racemase"/>
</dbReference>
<evidence type="ECO:0000313" key="1">
    <source>
        <dbReference type="EMBL" id="UQZ82913.1"/>
    </source>
</evidence>
<name>A0ABY4RL99_9BACL</name>
<sequence length="222" mass="23812">MSDMIGLIRVFTTENQSIIEEHGNVISRLYGLPVMSKCIPDQPLGIFNDETEQIAIPKIVELGKQMEKDGCKLLLISCAADPAIEQLRKNVSIPVVGAGSAAALTALALGEPVGVMGITECIPAVMENLLGDSLVQYIRPEDVTNTTDLLTQAGRDKALEAARSLLSQGTKVIVFACTGFSTIGFADVLRKELRVPVIDAVEAEGLYASNFYKQLEAEPASF</sequence>
<gene>
    <name evidence="1" type="ORF">SK3146_02073</name>
</gene>
<organism evidence="1 2">
    <name type="scientific">Paenibacillus konkukensis</name>
    <dbReference type="NCBI Taxonomy" id="2020716"/>
    <lineage>
        <taxon>Bacteria</taxon>
        <taxon>Bacillati</taxon>
        <taxon>Bacillota</taxon>
        <taxon>Bacilli</taxon>
        <taxon>Bacillales</taxon>
        <taxon>Paenibacillaceae</taxon>
        <taxon>Paenibacillus</taxon>
    </lineage>
</organism>
<accession>A0ABY4RL99</accession>